<dbReference type="PANTHER" id="PTHR48046:SF6">
    <property type="entry name" value="GLYCOSYLTRANSFERASE"/>
    <property type="match status" value="1"/>
</dbReference>
<organism evidence="6 7">
    <name type="scientific">Ziziphus jujuba</name>
    <name type="common">Chinese jujube</name>
    <name type="synonym">Ziziphus sativa</name>
    <dbReference type="NCBI Taxonomy" id="326968"/>
    <lineage>
        <taxon>Eukaryota</taxon>
        <taxon>Viridiplantae</taxon>
        <taxon>Streptophyta</taxon>
        <taxon>Embryophyta</taxon>
        <taxon>Tracheophyta</taxon>
        <taxon>Spermatophyta</taxon>
        <taxon>Magnoliopsida</taxon>
        <taxon>eudicotyledons</taxon>
        <taxon>Gunneridae</taxon>
        <taxon>Pentapetalae</taxon>
        <taxon>rosids</taxon>
        <taxon>fabids</taxon>
        <taxon>Rosales</taxon>
        <taxon>Rhamnaceae</taxon>
        <taxon>Paliureae</taxon>
        <taxon>Ziziphus</taxon>
    </lineage>
</organism>
<accession>A0ABM3I2T4</accession>
<dbReference type="Pfam" id="PF00201">
    <property type="entry name" value="UDPGT"/>
    <property type="match status" value="1"/>
</dbReference>
<evidence type="ECO:0000256" key="1">
    <source>
        <dbReference type="ARBA" id="ARBA00009995"/>
    </source>
</evidence>
<dbReference type="PANTHER" id="PTHR48046">
    <property type="entry name" value="UDP-GLYCOSYLTRANSFERASE 72E1"/>
    <property type="match status" value="1"/>
</dbReference>
<dbReference type="InterPro" id="IPR035595">
    <property type="entry name" value="UDP_glycos_trans_CS"/>
</dbReference>
<proteinExistence type="inferred from homology"/>
<dbReference type="RefSeq" id="XP_048319400.1">
    <property type="nucleotide sequence ID" value="XM_048463443.2"/>
</dbReference>
<evidence type="ECO:0000256" key="2">
    <source>
        <dbReference type="ARBA" id="ARBA00022676"/>
    </source>
</evidence>
<name>A0ABM3I2T4_ZIZJJ</name>
<dbReference type="CDD" id="cd03784">
    <property type="entry name" value="GT1_Gtf-like"/>
    <property type="match status" value="1"/>
</dbReference>
<reference evidence="7" key="1">
    <citation type="submission" date="2025-08" db="UniProtKB">
        <authorList>
            <consortium name="RefSeq"/>
        </authorList>
    </citation>
    <scope>IDENTIFICATION</scope>
    <source>
        <tissue evidence="7">Seedling</tissue>
    </source>
</reference>
<dbReference type="GeneID" id="125418821"/>
<keyword evidence="3 4" id="KW-0808">Transferase</keyword>
<evidence type="ECO:0000256" key="5">
    <source>
        <dbReference type="RuleBase" id="RU362057"/>
    </source>
</evidence>
<comment type="similarity">
    <text evidence="1 4">Belongs to the UDP-glycosyltransferase family.</text>
</comment>
<sequence length="474" mass="52251">MEDSQNKPPHIAIVPTPGMGHLIPLAELAKQLVLRYKFSITFIVPNDGSSMEPHKKLLQSLPKTISSIFLPHVSFDDLPDNAPIEARIVLSLIRSLDALRDSLTVLNESTRLVALLVDLLGADALALTKDFDMLPYIFIPSSMMGLSLAFYLPKLDETYCCEYRDIPEPVKLPGCVPIHGKDLMDPAQDRKNEVYKMVLHIAKLYNNASGILVNSFADLEPGAFKALKEGIQGNPPVYSVGPLIRVGSEVDRRSESECSRWLDKQPKGSVLFVSFGSGGTLSHEQLNELALGLEMSGQRFLWVVRRPKKAAHGNYFDAQSVENDDVSNFLPDGFLERTKEVGLVVPSWAPQVQVLSHGCTGGFVSHCGWNSVLESIVHGVPLIAWPLYAEQKMNAVLLADDLKVAVRVTVNDKGLVGRQEIAEYAKGLIEGEEGKLLRDRMERFKEAASMALSKEGSSTKSLAEVAQIWNTHKN</sequence>
<evidence type="ECO:0000256" key="3">
    <source>
        <dbReference type="ARBA" id="ARBA00022679"/>
    </source>
</evidence>
<keyword evidence="2 4" id="KW-0328">Glycosyltransferase</keyword>
<dbReference type="Gene3D" id="3.40.50.2000">
    <property type="entry name" value="Glycogen Phosphorylase B"/>
    <property type="match status" value="2"/>
</dbReference>
<evidence type="ECO:0000256" key="4">
    <source>
        <dbReference type="RuleBase" id="RU003718"/>
    </source>
</evidence>
<evidence type="ECO:0000313" key="6">
    <source>
        <dbReference type="Proteomes" id="UP001652623"/>
    </source>
</evidence>
<gene>
    <name evidence="7" type="primary">LOC125418821</name>
</gene>
<dbReference type="SUPFAM" id="SSF53756">
    <property type="entry name" value="UDP-Glycosyltransferase/glycogen phosphorylase"/>
    <property type="match status" value="1"/>
</dbReference>
<dbReference type="InterPro" id="IPR002213">
    <property type="entry name" value="UDP_glucos_trans"/>
</dbReference>
<dbReference type="EC" id="2.4.1.-" evidence="5"/>
<evidence type="ECO:0000313" key="7">
    <source>
        <dbReference type="RefSeq" id="XP_048319400.1"/>
    </source>
</evidence>
<keyword evidence="6" id="KW-1185">Reference proteome</keyword>
<dbReference type="Proteomes" id="UP001652623">
    <property type="component" value="Chromosome 6"/>
</dbReference>
<dbReference type="PROSITE" id="PS00375">
    <property type="entry name" value="UDPGT"/>
    <property type="match status" value="1"/>
</dbReference>
<protein>
    <recommendedName>
        <fullName evidence="5">Glycosyltransferase</fullName>
        <ecNumber evidence="5">2.4.1.-</ecNumber>
    </recommendedName>
</protein>